<evidence type="ECO:0000256" key="1">
    <source>
        <dbReference type="ARBA" id="ARBA00004651"/>
    </source>
</evidence>
<feature type="transmembrane region" description="Helical" evidence="12">
    <location>
        <begin position="6"/>
        <end position="26"/>
    </location>
</feature>
<evidence type="ECO:0000256" key="6">
    <source>
        <dbReference type="ARBA" id="ARBA00022597"/>
    </source>
</evidence>
<dbReference type="InterPro" id="IPR047664">
    <property type="entry name" value="SWEET"/>
</dbReference>
<accession>A0A9J6EKI8</accession>
<evidence type="ECO:0000256" key="3">
    <source>
        <dbReference type="ARBA" id="ARBA00021741"/>
    </source>
</evidence>
<keyword evidence="6" id="KW-0762">Sugar transport</keyword>
<dbReference type="PANTHER" id="PTHR10791:SF30">
    <property type="entry name" value="SUGAR TRANSPORTER SWEET1"/>
    <property type="match status" value="1"/>
</dbReference>
<keyword evidence="9 12" id="KW-1133">Transmembrane helix</keyword>
<keyword evidence="8" id="KW-0677">Repeat</keyword>
<dbReference type="EMBL" id="JABSTU010000003">
    <property type="protein sequence ID" value="KAH8035019.1"/>
    <property type="molecule type" value="Genomic_DNA"/>
</dbReference>
<keyword evidence="7 12" id="KW-0812">Transmembrane</keyword>
<evidence type="ECO:0000313" key="14">
    <source>
        <dbReference type="Proteomes" id="UP000821866"/>
    </source>
</evidence>
<keyword evidence="5" id="KW-1003">Cell membrane</keyword>
<protein>
    <recommendedName>
        <fullName evidence="3">Sugar transporter SWEET1</fullName>
    </recommendedName>
</protein>
<dbReference type="GO" id="GO:0005886">
    <property type="term" value="C:plasma membrane"/>
    <property type="evidence" value="ECO:0007669"/>
    <property type="project" value="UniProtKB-SubCell"/>
</dbReference>
<proteinExistence type="inferred from homology"/>
<dbReference type="Proteomes" id="UP000821866">
    <property type="component" value="Chromosome 11"/>
</dbReference>
<evidence type="ECO:0000256" key="12">
    <source>
        <dbReference type="SAM" id="Phobius"/>
    </source>
</evidence>
<dbReference type="InterPro" id="IPR036397">
    <property type="entry name" value="RNaseH_sf"/>
</dbReference>
<sequence>MEACQAWIGGIADVATISSFIVSLSMSWRVFQRRNSSGVEFFPVAATTVCLQAWILYGGATGDSHVMWVNSLGFVVMIFNAVVHRTFSSRTGPGLYLAVTLVLFGTVSLASSAQWLGRIAAACAVVCNLSPVRRIKEKKPLPEIAAMTLVTCGLWTAYGALVGSWPLMASNGLGALVAAVELAAYLRMWRSCVAAMDAKLILTRVPGVKYNILTRGVAVLFRGRGVNYSRPAPAQSRVLSTRGPGVHVDRKRRLETPRGPAATTQHPPFRNKERWVTRARALAETPANDSTAIYVDAAKHQYRPHTYAAVVVRATDGQLLNVRAASAEQAEEATIALALNSTPEATTILGDSRTAIANLGHGSIRTPAASLLPRSESTTTHLRWFPAHVGAMPGGVANHNEMADAVASELTHRAAPLPLGGGRSRIPGLGPATRLRQHPSMIPRGPPSTSRASPEAGAARGGPPGTTTDRHGAHARPGPTSVPLALRKCEVQFL</sequence>
<evidence type="ECO:0000256" key="10">
    <source>
        <dbReference type="ARBA" id="ARBA00023136"/>
    </source>
</evidence>
<organism evidence="13 14">
    <name type="scientific">Rhipicephalus microplus</name>
    <name type="common">Cattle tick</name>
    <name type="synonym">Boophilus microplus</name>
    <dbReference type="NCBI Taxonomy" id="6941"/>
    <lineage>
        <taxon>Eukaryota</taxon>
        <taxon>Metazoa</taxon>
        <taxon>Ecdysozoa</taxon>
        <taxon>Arthropoda</taxon>
        <taxon>Chelicerata</taxon>
        <taxon>Arachnida</taxon>
        <taxon>Acari</taxon>
        <taxon>Parasitiformes</taxon>
        <taxon>Ixodida</taxon>
        <taxon>Ixodoidea</taxon>
        <taxon>Ixodidae</taxon>
        <taxon>Rhipicephalinae</taxon>
        <taxon>Rhipicephalus</taxon>
        <taxon>Boophilus</taxon>
    </lineage>
</organism>
<evidence type="ECO:0000256" key="7">
    <source>
        <dbReference type="ARBA" id="ARBA00022692"/>
    </source>
</evidence>
<dbReference type="VEuPathDB" id="VectorBase:LOC119171601"/>
<gene>
    <name evidence="13" type="ORF">HPB51_003860</name>
</gene>
<dbReference type="GO" id="GO:0051119">
    <property type="term" value="F:sugar transmembrane transporter activity"/>
    <property type="evidence" value="ECO:0007669"/>
    <property type="project" value="InterPro"/>
</dbReference>
<comment type="subcellular location">
    <subcellularLocation>
        <location evidence="1">Cell membrane</location>
        <topology evidence="1">Multi-pass membrane protein</topology>
    </subcellularLocation>
</comment>
<evidence type="ECO:0000256" key="8">
    <source>
        <dbReference type="ARBA" id="ARBA00022737"/>
    </source>
</evidence>
<dbReference type="Pfam" id="PF03083">
    <property type="entry name" value="MtN3_slv"/>
    <property type="match status" value="1"/>
</dbReference>
<evidence type="ECO:0000256" key="11">
    <source>
        <dbReference type="SAM" id="MobiDB-lite"/>
    </source>
</evidence>
<dbReference type="SUPFAM" id="SSF53098">
    <property type="entry name" value="Ribonuclease H-like"/>
    <property type="match status" value="1"/>
</dbReference>
<dbReference type="InterPro" id="IPR012337">
    <property type="entry name" value="RNaseH-like_sf"/>
</dbReference>
<feature type="transmembrane region" description="Helical" evidence="12">
    <location>
        <begin position="65"/>
        <end position="82"/>
    </location>
</feature>
<dbReference type="VEuPathDB" id="VectorBase:LOC119182482"/>
<comment type="caution">
    <text evidence="13">The sequence shown here is derived from an EMBL/GenBank/DDBJ whole genome shotgun (WGS) entry which is preliminary data.</text>
</comment>
<dbReference type="Gene3D" id="3.30.420.10">
    <property type="entry name" value="Ribonuclease H-like superfamily/Ribonuclease H"/>
    <property type="match status" value="1"/>
</dbReference>
<comment type="similarity">
    <text evidence="2">Belongs to the SWEET sugar transporter family.</text>
</comment>
<evidence type="ECO:0000256" key="2">
    <source>
        <dbReference type="ARBA" id="ARBA00007809"/>
    </source>
</evidence>
<dbReference type="AlphaFoldDB" id="A0A9J6EKI8"/>
<reference evidence="13" key="2">
    <citation type="submission" date="2021-09" db="EMBL/GenBank/DDBJ databases">
        <authorList>
            <person name="Jia N."/>
            <person name="Wang J."/>
            <person name="Shi W."/>
            <person name="Du L."/>
            <person name="Sun Y."/>
            <person name="Zhan W."/>
            <person name="Jiang J."/>
            <person name="Wang Q."/>
            <person name="Zhang B."/>
            <person name="Ji P."/>
            <person name="Sakyi L.B."/>
            <person name="Cui X."/>
            <person name="Yuan T."/>
            <person name="Jiang B."/>
            <person name="Yang W."/>
            <person name="Lam T.T.-Y."/>
            <person name="Chang Q."/>
            <person name="Ding S."/>
            <person name="Wang X."/>
            <person name="Zhu J."/>
            <person name="Ruan X."/>
            <person name="Zhao L."/>
            <person name="Wei J."/>
            <person name="Que T."/>
            <person name="Du C."/>
            <person name="Cheng J."/>
            <person name="Dai P."/>
            <person name="Han X."/>
            <person name="Huang E."/>
            <person name="Gao Y."/>
            <person name="Liu J."/>
            <person name="Shao H."/>
            <person name="Ye R."/>
            <person name="Li L."/>
            <person name="Wei W."/>
            <person name="Wang X."/>
            <person name="Wang C."/>
            <person name="Huo Q."/>
            <person name="Li W."/>
            <person name="Guo W."/>
            <person name="Chen H."/>
            <person name="Chen S."/>
            <person name="Zhou L."/>
            <person name="Zhou L."/>
            <person name="Ni X."/>
            <person name="Tian J."/>
            <person name="Zhou Y."/>
            <person name="Sheng Y."/>
            <person name="Liu T."/>
            <person name="Pan Y."/>
            <person name="Xia L."/>
            <person name="Li J."/>
            <person name="Zhao F."/>
            <person name="Cao W."/>
        </authorList>
    </citation>
    <scope>NUCLEOTIDE SEQUENCE</scope>
    <source>
        <strain evidence="13">Rmic-2018</strain>
        <tissue evidence="13">Larvae</tissue>
    </source>
</reference>
<feature type="region of interest" description="Disordered" evidence="11">
    <location>
        <begin position="415"/>
        <end position="482"/>
    </location>
</feature>
<dbReference type="GO" id="GO:0003676">
    <property type="term" value="F:nucleic acid binding"/>
    <property type="evidence" value="ECO:0007669"/>
    <property type="project" value="InterPro"/>
</dbReference>
<keyword evidence="10 12" id="KW-0472">Membrane</keyword>
<name>A0A9J6EKI8_RHIMP</name>
<evidence type="ECO:0000256" key="4">
    <source>
        <dbReference type="ARBA" id="ARBA00022448"/>
    </source>
</evidence>
<evidence type="ECO:0000313" key="13">
    <source>
        <dbReference type="EMBL" id="KAH8035019.1"/>
    </source>
</evidence>
<reference evidence="13" key="1">
    <citation type="journal article" date="2020" name="Cell">
        <title>Large-Scale Comparative Analyses of Tick Genomes Elucidate Their Genetic Diversity and Vector Capacities.</title>
        <authorList>
            <consortium name="Tick Genome and Microbiome Consortium (TIGMIC)"/>
            <person name="Jia N."/>
            <person name="Wang J."/>
            <person name="Shi W."/>
            <person name="Du L."/>
            <person name="Sun Y."/>
            <person name="Zhan W."/>
            <person name="Jiang J.F."/>
            <person name="Wang Q."/>
            <person name="Zhang B."/>
            <person name="Ji P."/>
            <person name="Bell-Sakyi L."/>
            <person name="Cui X.M."/>
            <person name="Yuan T.T."/>
            <person name="Jiang B.G."/>
            <person name="Yang W.F."/>
            <person name="Lam T.T."/>
            <person name="Chang Q.C."/>
            <person name="Ding S.J."/>
            <person name="Wang X.J."/>
            <person name="Zhu J.G."/>
            <person name="Ruan X.D."/>
            <person name="Zhao L."/>
            <person name="Wei J.T."/>
            <person name="Ye R.Z."/>
            <person name="Que T.C."/>
            <person name="Du C.H."/>
            <person name="Zhou Y.H."/>
            <person name="Cheng J.X."/>
            <person name="Dai P.F."/>
            <person name="Guo W.B."/>
            <person name="Han X.H."/>
            <person name="Huang E.J."/>
            <person name="Li L.F."/>
            <person name="Wei W."/>
            <person name="Gao Y.C."/>
            <person name="Liu J.Z."/>
            <person name="Shao H.Z."/>
            <person name="Wang X."/>
            <person name="Wang C.C."/>
            <person name="Yang T.C."/>
            <person name="Huo Q.B."/>
            <person name="Li W."/>
            <person name="Chen H.Y."/>
            <person name="Chen S.E."/>
            <person name="Zhou L.G."/>
            <person name="Ni X.B."/>
            <person name="Tian J.H."/>
            <person name="Sheng Y."/>
            <person name="Liu T."/>
            <person name="Pan Y.S."/>
            <person name="Xia L.Y."/>
            <person name="Li J."/>
            <person name="Zhao F."/>
            <person name="Cao W.C."/>
        </authorList>
    </citation>
    <scope>NUCLEOTIDE SEQUENCE</scope>
    <source>
        <strain evidence="13">Rmic-2018</strain>
    </source>
</reference>
<evidence type="ECO:0000256" key="9">
    <source>
        <dbReference type="ARBA" id="ARBA00022989"/>
    </source>
</evidence>
<dbReference type="PANTHER" id="PTHR10791">
    <property type="entry name" value="RAG1-ACTIVATING PROTEIN 1"/>
    <property type="match status" value="1"/>
</dbReference>
<dbReference type="Gene3D" id="1.20.1280.290">
    <property type="match status" value="2"/>
</dbReference>
<evidence type="ECO:0000256" key="5">
    <source>
        <dbReference type="ARBA" id="ARBA00022475"/>
    </source>
</evidence>
<dbReference type="InterPro" id="IPR004316">
    <property type="entry name" value="SWEET_rpt"/>
</dbReference>
<feature type="transmembrane region" description="Helical" evidence="12">
    <location>
        <begin position="94"/>
        <end position="110"/>
    </location>
</feature>
<keyword evidence="4" id="KW-0813">Transport</keyword>
<keyword evidence="14" id="KW-1185">Reference proteome</keyword>
<feature type="transmembrane region" description="Helical" evidence="12">
    <location>
        <begin position="38"/>
        <end position="59"/>
    </location>
</feature>